<keyword evidence="2" id="KW-1185">Reference proteome</keyword>
<dbReference type="InterPro" id="IPR023214">
    <property type="entry name" value="HAD_sf"/>
</dbReference>
<dbReference type="STRING" id="648757.Rvan_2104"/>
<dbReference type="HOGENOM" id="CLU_045011_0_2_5"/>
<accession>E3I228</accession>
<dbReference type="KEGG" id="rva:Rvan_2104"/>
<dbReference type="eggNOG" id="COG0637">
    <property type="taxonomic scope" value="Bacteria"/>
</dbReference>
<dbReference type="InterPro" id="IPR006439">
    <property type="entry name" value="HAD-SF_hydro_IA"/>
</dbReference>
<dbReference type="Gene3D" id="3.40.50.1000">
    <property type="entry name" value="HAD superfamily/HAD-like"/>
    <property type="match status" value="1"/>
</dbReference>
<keyword evidence="1" id="KW-0378">Hydrolase</keyword>
<dbReference type="AlphaFoldDB" id="E3I228"/>
<dbReference type="EMBL" id="CP002292">
    <property type="protein sequence ID" value="ADP71329.1"/>
    <property type="molecule type" value="Genomic_DNA"/>
</dbReference>
<protein>
    <submittedName>
        <fullName evidence="1">HAD-superfamily hydrolase, subfamily IA, variant 3</fullName>
    </submittedName>
</protein>
<dbReference type="PANTHER" id="PTHR42896:SF2">
    <property type="entry name" value="CBBY-LIKE PROTEIN"/>
    <property type="match status" value="1"/>
</dbReference>
<dbReference type="SFLD" id="SFLDS00003">
    <property type="entry name" value="Haloacid_Dehalogenase"/>
    <property type="match status" value="1"/>
</dbReference>
<name>E3I228_RHOVT</name>
<evidence type="ECO:0000313" key="1">
    <source>
        <dbReference type="EMBL" id="ADP71329.1"/>
    </source>
</evidence>
<dbReference type="SFLD" id="SFLDG01135">
    <property type="entry name" value="C1.5.6:_HAD__Beta-PGM__Phospha"/>
    <property type="match status" value="1"/>
</dbReference>
<organism evidence="1 2">
    <name type="scientific">Rhodomicrobium vannielii (strain ATCC 17100 / DSM 162 / LMG 4299 / NCIMB 10020 / ATH 3.1.1)</name>
    <dbReference type="NCBI Taxonomy" id="648757"/>
    <lineage>
        <taxon>Bacteria</taxon>
        <taxon>Pseudomonadati</taxon>
        <taxon>Pseudomonadota</taxon>
        <taxon>Alphaproteobacteria</taxon>
        <taxon>Hyphomicrobiales</taxon>
        <taxon>Hyphomicrobiaceae</taxon>
        <taxon>Rhodomicrobium</taxon>
    </lineage>
</organism>
<dbReference type="OrthoDB" id="9782449at2"/>
<dbReference type="Gene3D" id="1.10.150.240">
    <property type="entry name" value="Putative phosphatase, domain 2"/>
    <property type="match status" value="1"/>
</dbReference>
<dbReference type="SFLD" id="SFLDF00035">
    <property type="entry name" value="phosphoglycolate_phosphatase"/>
    <property type="match status" value="1"/>
</dbReference>
<proteinExistence type="predicted"/>
<dbReference type="PANTHER" id="PTHR42896">
    <property type="entry name" value="XYLULOSE-1,5-BISPHOSPHATE (XUBP) PHOSPHATASE"/>
    <property type="match status" value="1"/>
</dbReference>
<dbReference type="CDD" id="cd07528">
    <property type="entry name" value="HAD_CbbY-like"/>
    <property type="match status" value="1"/>
</dbReference>
<dbReference type="InterPro" id="IPR023198">
    <property type="entry name" value="PGP-like_dom2"/>
</dbReference>
<dbReference type="RefSeq" id="WP_013419712.1">
    <property type="nucleotide sequence ID" value="NC_014664.1"/>
</dbReference>
<dbReference type="InterPro" id="IPR036412">
    <property type="entry name" value="HAD-like_sf"/>
</dbReference>
<evidence type="ECO:0000313" key="2">
    <source>
        <dbReference type="Proteomes" id="UP000001399"/>
    </source>
</evidence>
<dbReference type="InterPro" id="IPR044999">
    <property type="entry name" value="CbbY-like"/>
</dbReference>
<dbReference type="GO" id="GO:0016787">
    <property type="term" value="F:hydrolase activity"/>
    <property type="evidence" value="ECO:0007669"/>
    <property type="project" value="UniProtKB-KW"/>
</dbReference>
<dbReference type="SFLD" id="SFLDG01129">
    <property type="entry name" value="C1.5:_HAD__Beta-PGM__Phosphata"/>
    <property type="match status" value="1"/>
</dbReference>
<gene>
    <name evidence="1" type="ordered locus">Rvan_2104</name>
</gene>
<dbReference type="SUPFAM" id="SSF56784">
    <property type="entry name" value="HAD-like"/>
    <property type="match status" value="1"/>
</dbReference>
<dbReference type="Proteomes" id="UP000001399">
    <property type="component" value="Chromosome"/>
</dbReference>
<dbReference type="PRINTS" id="PR00413">
    <property type="entry name" value="HADHALOGNASE"/>
</dbReference>
<dbReference type="NCBIfam" id="TIGR01509">
    <property type="entry name" value="HAD-SF-IA-v3"/>
    <property type="match status" value="1"/>
</dbReference>
<reference evidence="2" key="1">
    <citation type="journal article" date="2011" name="J. Bacteriol.">
        <title>Genome sequences of eight morphologically diverse alphaproteobacteria.</title>
        <authorList>
            <consortium name="US DOE Joint Genome Institute"/>
            <person name="Brown P.J."/>
            <person name="Kysela D.T."/>
            <person name="Buechlein A."/>
            <person name="Hemmerich C."/>
            <person name="Brun Y.V."/>
        </authorList>
    </citation>
    <scope>NUCLEOTIDE SEQUENCE [LARGE SCALE GENOMIC DNA]</scope>
    <source>
        <strain evidence="2">ATCC 17100 / ATH 3.1.1 / DSM 162 / LMG 4299</strain>
    </source>
</reference>
<dbReference type="Pfam" id="PF00702">
    <property type="entry name" value="Hydrolase"/>
    <property type="match status" value="1"/>
</dbReference>
<sequence>MAELKALIFDVDGTLAETEEGHRLAFNRAFADAGLDWDWPPALYTELLAVTGGKERIAHYIARHRPDFTPPTGQPLPEFIAALHAAKTKHYAALLAGGGIPLRPGVARLLREAKDAGVRLAIATTTSPENVTALFDATMPEALGWFEVIGAGDAVPCKKPAPDIYLHVLAALRLPPADCLAIEDSAPGTHAARGAGLQVIVALNDYTASNDFEGAMLLLDHLGEPDVPFKLLSGNANSCTFIDIALLRKLVETD</sequence>